<evidence type="ECO:0000256" key="4">
    <source>
        <dbReference type="ARBA" id="ARBA00022807"/>
    </source>
</evidence>
<keyword evidence="3" id="KW-0378">Hydrolase</keyword>
<protein>
    <submittedName>
        <fullName evidence="6">C40 family peptidase</fullName>
    </submittedName>
</protein>
<dbReference type="RefSeq" id="WP_221574259.1">
    <property type="nucleotide sequence ID" value="NZ_JAIGNK010000003.1"/>
</dbReference>
<reference evidence="6 7" key="1">
    <citation type="submission" date="2021-08" db="EMBL/GenBank/DDBJ databases">
        <title>Comparative Genomics Analysis of the Genus Qipengyuania Reveals Extensive Genetic Diversity and Metabolic Versatility, Including the Description of Fifteen Novel Species.</title>
        <authorList>
            <person name="Liu Y."/>
        </authorList>
    </citation>
    <scope>NUCLEOTIDE SEQUENCE [LARGE SCALE GENOMIC DNA]</scope>
    <source>
        <strain evidence="6 7">1NDH17</strain>
    </source>
</reference>
<dbReference type="EMBL" id="JAIGNK010000003">
    <property type="protein sequence ID" value="MBX7458902.1"/>
    <property type="molecule type" value="Genomic_DNA"/>
</dbReference>
<dbReference type="Proteomes" id="UP000783253">
    <property type="component" value="Unassembled WGS sequence"/>
</dbReference>
<accession>A0ABS7IZA3</accession>
<feature type="domain" description="NlpC/P60" evidence="5">
    <location>
        <begin position="2"/>
        <end position="138"/>
    </location>
</feature>
<dbReference type="InterPro" id="IPR000064">
    <property type="entry name" value="NLP_P60_dom"/>
</dbReference>
<evidence type="ECO:0000256" key="2">
    <source>
        <dbReference type="ARBA" id="ARBA00022670"/>
    </source>
</evidence>
<evidence type="ECO:0000313" key="6">
    <source>
        <dbReference type="EMBL" id="MBX7458902.1"/>
    </source>
</evidence>
<proteinExistence type="inferred from homology"/>
<dbReference type="SUPFAM" id="SSF54001">
    <property type="entry name" value="Cysteine proteinases"/>
    <property type="match status" value="1"/>
</dbReference>
<organism evidence="6 7">
    <name type="scientific">Qipengyuania polymorpha</name>
    <dbReference type="NCBI Taxonomy" id="2867234"/>
    <lineage>
        <taxon>Bacteria</taxon>
        <taxon>Pseudomonadati</taxon>
        <taxon>Pseudomonadota</taxon>
        <taxon>Alphaproteobacteria</taxon>
        <taxon>Sphingomonadales</taxon>
        <taxon>Erythrobacteraceae</taxon>
        <taxon>Qipengyuania</taxon>
    </lineage>
</organism>
<comment type="similarity">
    <text evidence="1">Belongs to the peptidase C40 family.</text>
</comment>
<sequence length="138" mass="15021">MTGLAARFANHAEQLEGTLFRFHGRNPETGLDCIGLAACALERAGVKSDAPSGYLLRNSDISRHLEKILDAGFAPVTGKPLRGDILLVRPGPSQQHLLIALGKHRFVHAHAGLRRVVIQTGLSGWSILHHWRLAAVQE</sequence>
<dbReference type="PROSITE" id="PS51935">
    <property type="entry name" value="NLPC_P60"/>
    <property type="match status" value="1"/>
</dbReference>
<dbReference type="Gene3D" id="3.90.1720.10">
    <property type="entry name" value="endopeptidase domain like (from Nostoc punctiforme)"/>
    <property type="match status" value="1"/>
</dbReference>
<name>A0ABS7IZA3_9SPHN</name>
<evidence type="ECO:0000313" key="7">
    <source>
        <dbReference type="Proteomes" id="UP000783253"/>
    </source>
</evidence>
<dbReference type="InterPro" id="IPR038765">
    <property type="entry name" value="Papain-like_cys_pep_sf"/>
</dbReference>
<evidence type="ECO:0000259" key="5">
    <source>
        <dbReference type="PROSITE" id="PS51935"/>
    </source>
</evidence>
<dbReference type="Pfam" id="PF00877">
    <property type="entry name" value="NLPC_P60"/>
    <property type="match status" value="1"/>
</dbReference>
<gene>
    <name evidence="6" type="ORF">K3152_11650</name>
</gene>
<keyword evidence="7" id="KW-1185">Reference proteome</keyword>
<evidence type="ECO:0000256" key="1">
    <source>
        <dbReference type="ARBA" id="ARBA00007074"/>
    </source>
</evidence>
<keyword evidence="4" id="KW-0788">Thiol protease</keyword>
<comment type="caution">
    <text evidence="6">The sequence shown here is derived from an EMBL/GenBank/DDBJ whole genome shotgun (WGS) entry which is preliminary data.</text>
</comment>
<keyword evidence="2" id="KW-0645">Protease</keyword>
<evidence type="ECO:0000256" key="3">
    <source>
        <dbReference type="ARBA" id="ARBA00022801"/>
    </source>
</evidence>